<dbReference type="AlphaFoldDB" id="A0A139H925"/>
<feature type="transmembrane region" description="Helical" evidence="5">
    <location>
        <begin position="219"/>
        <end position="239"/>
    </location>
</feature>
<keyword evidence="8" id="KW-1185">Reference proteome</keyword>
<evidence type="ECO:0000313" key="7">
    <source>
        <dbReference type="EMBL" id="KXS98952.1"/>
    </source>
</evidence>
<evidence type="ECO:0000313" key="8">
    <source>
        <dbReference type="Proteomes" id="UP000070133"/>
    </source>
</evidence>
<dbReference type="OrthoDB" id="2566866at2759"/>
<sequence length="421" mass="49017">MAGEVAGGVLTHNLTEGVFDDYAEWTAKPEFKLPNWGEAVMFVTILFGGMILTRRRDYSIFGRRRGFSYKSILDQSPRDSEDTQLFDFDSDNDDDRQSIFAQEKQCPKSRSCCGLCTVSTPNTSRFKTHIHSRLFQKFPFLVEMLYWLLNYLFYRMTTILSNKIFSGKGIWATAQDHALTILSIEQFSRFSFLFPCHELDIQQWFMHGHQGFLTFLDRFYSLIHIPGSMAFIVWYYYVAPSHSTFAMIRRTMTLTNFMAFLTFILFPVMPPRLLPKEYGFLDTVHMEDAASLWQTGKHVNSLAAMPSMHFGYSFIIGCTFIYHSGVFRRRSDKFDTRRPKNLFWKLWYCTLGVLYPSMILITILATANHYILDAMVAFVYCCLAYFANEVFFVLLPVEDVFLWAIRAEKPVPSTGERFARL</sequence>
<proteinExistence type="predicted"/>
<feature type="transmembrane region" description="Helical" evidence="5">
    <location>
        <begin position="377"/>
        <end position="397"/>
    </location>
</feature>
<dbReference type="InterPro" id="IPR026841">
    <property type="entry name" value="Aur1/Ipt1"/>
</dbReference>
<name>A0A139H925_9PEZI</name>
<dbReference type="InterPro" id="IPR052185">
    <property type="entry name" value="IPC_Synthase-Related"/>
</dbReference>
<evidence type="ECO:0000256" key="3">
    <source>
        <dbReference type="ARBA" id="ARBA00022989"/>
    </source>
</evidence>
<keyword evidence="3 5" id="KW-1133">Transmembrane helix</keyword>
<feature type="transmembrane region" description="Helical" evidence="5">
    <location>
        <begin position="251"/>
        <end position="269"/>
    </location>
</feature>
<dbReference type="CDD" id="cd03386">
    <property type="entry name" value="PAP2_Aur1_like"/>
    <property type="match status" value="1"/>
</dbReference>
<keyword evidence="4 5" id="KW-0472">Membrane</keyword>
<organism evidence="7 8">
    <name type="scientific">Pseudocercospora eumusae</name>
    <dbReference type="NCBI Taxonomy" id="321146"/>
    <lineage>
        <taxon>Eukaryota</taxon>
        <taxon>Fungi</taxon>
        <taxon>Dikarya</taxon>
        <taxon>Ascomycota</taxon>
        <taxon>Pezizomycotina</taxon>
        <taxon>Dothideomycetes</taxon>
        <taxon>Dothideomycetidae</taxon>
        <taxon>Mycosphaerellales</taxon>
        <taxon>Mycosphaerellaceae</taxon>
        <taxon>Pseudocercospora</taxon>
    </lineage>
</organism>
<evidence type="ECO:0000256" key="4">
    <source>
        <dbReference type="ARBA" id="ARBA00023136"/>
    </source>
</evidence>
<evidence type="ECO:0000256" key="5">
    <source>
        <dbReference type="SAM" id="Phobius"/>
    </source>
</evidence>
<feature type="transmembrane region" description="Helical" evidence="5">
    <location>
        <begin position="36"/>
        <end position="53"/>
    </location>
</feature>
<dbReference type="PANTHER" id="PTHR31310:SF10">
    <property type="entry name" value="INOSITOLPHOSPHOTRANSFERASE AUR1_IPT1 DOMAIN-CONTAINING PROTEIN"/>
    <property type="match status" value="1"/>
</dbReference>
<dbReference type="PANTHER" id="PTHR31310">
    <property type="match status" value="1"/>
</dbReference>
<evidence type="ECO:0000259" key="6">
    <source>
        <dbReference type="Pfam" id="PF14378"/>
    </source>
</evidence>
<feature type="transmembrane region" description="Helical" evidence="5">
    <location>
        <begin position="310"/>
        <end position="327"/>
    </location>
</feature>
<feature type="transmembrane region" description="Helical" evidence="5">
    <location>
        <begin position="134"/>
        <end position="154"/>
    </location>
</feature>
<dbReference type="STRING" id="321146.A0A139H925"/>
<dbReference type="EMBL" id="LFZN01000102">
    <property type="protein sequence ID" value="KXS98952.1"/>
    <property type="molecule type" value="Genomic_DNA"/>
</dbReference>
<dbReference type="GO" id="GO:0016020">
    <property type="term" value="C:membrane"/>
    <property type="evidence" value="ECO:0007669"/>
    <property type="project" value="UniProtKB-SubCell"/>
</dbReference>
<accession>A0A139H925</accession>
<reference evidence="7 8" key="1">
    <citation type="submission" date="2015-07" db="EMBL/GenBank/DDBJ databases">
        <title>Comparative genomics of the Sigatoka disease complex on banana suggests a link between parallel evolutionary changes in Pseudocercospora fijiensis and Pseudocercospora eumusae and increased virulence on the banana host.</title>
        <authorList>
            <person name="Chang T.-C."/>
            <person name="Salvucci A."/>
            <person name="Crous P.W."/>
            <person name="Stergiopoulos I."/>
        </authorList>
    </citation>
    <scope>NUCLEOTIDE SEQUENCE [LARGE SCALE GENOMIC DNA]</scope>
    <source>
        <strain evidence="7 8">CBS 114824</strain>
    </source>
</reference>
<dbReference type="Proteomes" id="UP000070133">
    <property type="component" value="Unassembled WGS sequence"/>
</dbReference>
<evidence type="ECO:0000256" key="1">
    <source>
        <dbReference type="ARBA" id="ARBA00004141"/>
    </source>
</evidence>
<protein>
    <recommendedName>
        <fullName evidence="6">Inositolphosphotransferase Aur1/Ipt1 domain-containing protein</fullName>
    </recommendedName>
</protein>
<keyword evidence="2 5" id="KW-0812">Transmembrane</keyword>
<gene>
    <name evidence="7" type="ORF">AC578_4980</name>
</gene>
<feature type="domain" description="Inositolphosphotransferase Aur1/Ipt1" evidence="6">
    <location>
        <begin position="197"/>
        <end position="325"/>
    </location>
</feature>
<comment type="subcellular location">
    <subcellularLocation>
        <location evidence="1">Membrane</location>
        <topology evidence="1">Multi-pass membrane protein</topology>
    </subcellularLocation>
</comment>
<comment type="caution">
    <text evidence="7">The sequence shown here is derived from an EMBL/GenBank/DDBJ whole genome shotgun (WGS) entry which is preliminary data.</text>
</comment>
<dbReference type="Pfam" id="PF14378">
    <property type="entry name" value="PAP2_3"/>
    <property type="match status" value="1"/>
</dbReference>
<evidence type="ECO:0000256" key="2">
    <source>
        <dbReference type="ARBA" id="ARBA00022692"/>
    </source>
</evidence>
<feature type="transmembrane region" description="Helical" evidence="5">
    <location>
        <begin position="347"/>
        <end position="371"/>
    </location>
</feature>